<proteinExistence type="predicted"/>
<dbReference type="Proteomes" id="UP000593578">
    <property type="component" value="Unassembled WGS sequence"/>
</dbReference>
<accession>A0A7J8PBD3</accession>
<dbReference type="AlphaFoldDB" id="A0A7J8PBD3"/>
<feature type="non-terminal residue" evidence="1">
    <location>
        <position position="1"/>
    </location>
</feature>
<name>A0A7J8PBD3_GOSRA</name>
<comment type="caution">
    <text evidence="1">The sequence shown here is derived from an EMBL/GenBank/DDBJ whole genome shotgun (WGS) entry which is preliminary data.</text>
</comment>
<dbReference type="EMBL" id="JABEZZ010000005">
    <property type="protein sequence ID" value="MBA0586330.1"/>
    <property type="molecule type" value="Genomic_DNA"/>
</dbReference>
<evidence type="ECO:0000313" key="1">
    <source>
        <dbReference type="EMBL" id="MBA0586330.1"/>
    </source>
</evidence>
<gene>
    <name evidence="1" type="ORF">Gorai_017073</name>
</gene>
<sequence>MEDSIVSLSLEDAEDETIQLGVEASNSETSYANCFVGTLLTLSVVHFQAMGSTLANVVARQLDNFIRVFFDYDTIVIQLGYKGIMRVRVRIDVSKPLKRKKRFTLPNAGRLIGYHETIMLERSRLGNPRAVRRLQHLLKIYNLQLVFFMETKLDSKRIERKKEGVPRDERRMEKFRKVLDEYGLEDI</sequence>
<evidence type="ECO:0000313" key="2">
    <source>
        <dbReference type="Proteomes" id="UP000593578"/>
    </source>
</evidence>
<organism evidence="1 2">
    <name type="scientific">Gossypium raimondii</name>
    <name type="common">Peruvian cotton</name>
    <name type="synonym">Gossypium klotzschianum subsp. raimondii</name>
    <dbReference type="NCBI Taxonomy" id="29730"/>
    <lineage>
        <taxon>Eukaryota</taxon>
        <taxon>Viridiplantae</taxon>
        <taxon>Streptophyta</taxon>
        <taxon>Embryophyta</taxon>
        <taxon>Tracheophyta</taxon>
        <taxon>Spermatophyta</taxon>
        <taxon>Magnoliopsida</taxon>
        <taxon>eudicotyledons</taxon>
        <taxon>Gunneridae</taxon>
        <taxon>Pentapetalae</taxon>
        <taxon>rosids</taxon>
        <taxon>malvids</taxon>
        <taxon>Malvales</taxon>
        <taxon>Malvaceae</taxon>
        <taxon>Malvoideae</taxon>
        <taxon>Gossypium</taxon>
    </lineage>
</organism>
<protein>
    <submittedName>
        <fullName evidence="1">Uncharacterized protein</fullName>
    </submittedName>
</protein>
<reference evidence="1 2" key="1">
    <citation type="journal article" date="2019" name="Genome Biol. Evol.">
        <title>Insights into the evolution of the New World diploid cottons (Gossypium, subgenus Houzingenia) based on genome sequencing.</title>
        <authorList>
            <person name="Grover C.E."/>
            <person name="Arick M.A. 2nd"/>
            <person name="Thrash A."/>
            <person name="Conover J.L."/>
            <person name="Sanders W.S."/>
            <person name="Peterson D.G."/>
            <person name="Frelichowski J.E."/>
            <person name="Scheffler J.A."/>
            <person name="Scheffler B.E."/>
            <person name="Wendel J.F."/>
        </authorList>
    </citation>
    <scope>NUCLEOTIDE SEQUENCE [LARGE SCALE GENOMIC DNA]</scope>
    <source>
        <strain evidence="1">8</strain>
        <tissue evidence="1">Leaf</tissue>
    </source>
</reference>